<feature type="compositionally biased region" description="Polar residues" evidence="1">
    <location>
        <begin position="137"/>
        <end position="147"/>
    </location>
</feature>
<dbReference type="EMBL" id="FZQP02000682">
    <property type="protein sequence ID" value="VVC90055.1"/>
    <property type="molecule type" value="Genomic_DNA"/>
</dbReference>
<proteinExistence type="predicted"/>
<organism evidence="2 3">
    <name type="scientific">Leptidea sinapis</name>
    <dbReference type="NCBI Taxonomy" id="189913"/>
    <lineage>
        <taxon>Eukaryota</taxon>
        <taxon>Metazoa</taxon>
        <taxon>Ecdysozoa</taxon>
        <taxon>Arthropoda</taxon>
        <taxon>Hexapoda</taxon>
        <taxon>Insecta</taxon>
        <taxon>Pterygota</taxon>
        <taxon>Neoptera</taxon>
        <taxon>Endopterygota</taxon>
        <taxon>Lepidoptera</taxon>
        <taxon>Glossata</taxon>
        <taxon>Ditrysia</taxon>
        <taxon>Papilionoidea</taxon>
        <taxon>Pieridae</taxon>
        <taxon>Dismorphiinae</taxon>
        <taxon>Leptidea</taxon>
    </lineage>
</organism>
<reference evidence="2 3" key="1">
    <citation type="submission" date="2017-07" db="EMBL/GenBank/DDBJ databases">
        <authorList>
            <person name="Talla V."/>
            <person name="Backstrom N."/>
        </authorList>
    </citation>
    <scope>NUCLEOTIDE SEQUENCE [LARGE SCALE GENOMIC DNA]</scope>
</reference>
<evidence type="ECO:0000313" key="2">
    <source>
        <dbReference type="EMBL" id="VVC90055.1"/>
    </source>
</evidence>
<keyword evidence="3" id="KW-1185">Reference proteome</keyword>
<dbReference type="AlphaFoldDB" id="A0A5E4PXQ7"/>
<name>A0A5E4PXQ7_9NEOP</name>
<evidence type="ECO:0000256" key="1">
    <source>
        <dbReference type="SAM" id="MobiDB-lite"/>
    </source>
</evidence>
<protein>
    <submittedName>
        <fullName evidence="2">Uncharacterized protein</fullName>
    </submittedName>
</protein>
<feature type="compositionally biased region" description="Basic residues" evidence="1">
    <location>
        <begin position="121"/>
        <end position="133"/>
    </location>
</feature>
<feature type="region of interest" description="Disordered" evidence="1">
    <location>
        <begin position="96"/>
        <end position="227"/>
    </location>
</feature>
<dbReference type="Proteomes" id="UP000324832">
    <property type="component" value="Unassembled WGS sequence"/>
</dbReference>
<gene>
    <name evidence="2" type="ORF">LSINAPIS_LOCUS3056</name>
</gene>
<accession>A0A5E4PXQ7</accession>
<feature type="compositionally biased region" description="Basic and acidic residues" evidence="1">
    <location>
        <begin position="178"/>
        <end position="196"/>
    </location>
</feature>
<evidence type="ECO:0000313" key="3">
    <source>
        <dbReference type="Proteomes" id="UP000324832"/>
    </source>
</evidence>
<sequence>MPVLLVVGIGVAGKVGGVKPWRKRSTGLLPVTNTRNTLERQPEGKPEGKAALAIPSTSKATAATSAMEVAQTGSMEPSQTHNISNFKLKWAQVNAPKNRAATTTPKVAQRPSGLASEPGLSRKHKEKEKRRAKRESQTQSLTSPPKTQTDRRTETPGPSTTKAIFRKTVLETTATGQSEKKSGQDKGKTKRARLDETLSPQGEPKKPRLTPAQDTRSTTYAEAASADKPKAELVITSATGCKPQASVKRNEIQVMQELTRMRRLKSEDAETFGKRLRDILNTLFTVGKHTDKSYYESMVIEHYISQLEFNVGIGVRIMKPTSLELTIIAARQEEAKLMYYRQANPDTNTVSTSQIRQKTDYSRLFPQNNYLRSVNNTPPRLFNPNFVPQQNNMNSQQQQQWIQSSLPVQTSGNIRNNFGHQPNLPQQNINLTQKVSDIYTSN</sequence>